<feature type="transmembrane region" description="Helical" evidence="1">
    <location>
        <begin position="17"/>
        <end position="38"/>
    </location>
</feature>
<sequence>MSLWRLEWLRLLRTRRLFVLLAVYAFFGLTGPLIARYLGEILRAVGTEGIEVRFPDPTPADGIAQFVGNTAQIGLLVVVLVAASALAFDARREMAVFLRTRVDGVRSIVFAAYGITLGGAAAGLVLGSACAWYETAVLLGAPPVGAMLTGIAYGVIFQAFAVALVALAASVVRGVPAAAGVALVLLLLTGILGRVAGVDEWLPTGLLGALADLTAGAPAADYLPGVAVTVVLTVLAMAAAVVFGDRREL</sequence>
<evidence type="ECO:0008006" key="4">
    <source>
        <dbReference type="Google" id="ProtNLM"/>
    </source>
</evidence>
<organism evidence="2 3">
    <name type="scientific">Actinoplanes sichuanensis</name>
    <dbReference type="NCBI Taxonomy" id="512349"/>
    <lineage>
        <taxon>Bacteria</taxon>
        <taxon>Bacillati</taxon>
        <taxon>Actinomycetota</taxon>
        <taxon>Actinomycetes</taxon>
        <taxon>Micromonosporales</taxon>
        <taxon>Micromonosporaceae</taxon>
        <taxon>Actinoplanes</taxon>
    </lineage>
</organism>
<comment type="caution">
    <text evidence="2">The sequence shown here is derived from an EMBL/GenBank/DDBJ whole genome shotgun (WGS) entry which is preliminary data.</text>
</comment>
<protein>
    <recommendedName>
        <fullName evidence="4">ABC transporter permease</fullName>
    </recommendedName>
</protein>
<feature type="transmembrane region" description="Helical" evidence="1">
    <location>
        <begin position="146"/>
        <end position="168"/>
    </location>
</feature>
<accession>A0ABW4AV02</accession>
<dbReference type="RefSeq" id="WP_317795570.1">
    <property type="nucleotide sequence ID" value="NZ_AP028461.1"/>
</dbReference>
<keyword evidence="1" id="KW-0472">Membrane</keyword>
<dbReference type="Proteomes" id="UP001597183">
    <property type="component" value="Unassembled WGS sequence"/>
</dbReference>
<keyword evidence="3" id="KW-1185">Reference proteome</keyword>
<proteinExistence type="predicted"/>
<reference evidence="3" key="1">
    <citation type="journal article" date="2019" name="Int. J. Syst. Evol. Microbiol.">
        <title>The Global Catalogue of Microorganisms (GCM) 10K type strain sequencing project: providing services to taxonomists for standard genome sequencing and annotation.</title>
        <authorList>
            <consortium name="The Broad Institute Genomics Platform"/>
            <consortium name="The Broad Institute Genome Sequencing Center for Infectious Disease"/>
            <person name="Wu L."/>
            <person name="Ma J."/>
        </authorList>
    </citation>
    <scope>NUCLEOTIDE SEQUENCE [LARGE SCALE GENOMIC DNA]</scope>
    <source>
        <strain evidence="3">CCM 7526</strain>
    </source>
</reference>
<name>A0ABW4AV02_9ACTN</name>
<feature type="transmembrane region" description="Helical" evidence="1">
    <location>
        <begin position="63"/>
        <end position="88"/>
    </location>
</feature>
<evidence type="ECO:0000256" key="1">
    <source>
        <dbReference type="SAM" id="Phobius"/>
    </source>
</evidence>
<gene>
    <name evidence="2" type="ORF">ACFQ5G_52530</name>
</gene>
<feature type="transmembrane region" description="Helical" evidence="1">
    <location>
        <begin position="108"/>
        <end position="134"/>
    </location>
</feature>
<evidence type="ECO:0000313" key="2">
    <source>
        <dbReference type="EMBL" id="MFD1374012.1"/>
    </source>
</evidence>
<feature type="transmembrane region" description="Helical" evidence="1">
    <location>
        <begin position="222"/>
        <end position="243"/>
    </location>
</feature>
<keyword evidence="1" id="KW-1133">Transmembrane helix</keyword>
<keyword evidence="1" id="KW-0812">Transmembrane</keyword>
<dbReference type="EMBL" id="JBHTMK010000078">
    <property type="protein sequence ID" value="MFD1374012.1"/>
    <property type="molecule type" value="Genomic_DNA"/>
</dbReference>
<feature type="transmembrane region" description="Helical" evidence="1">
    <location>
        <begin position="175"/>
        <end position="196"/>
    </location>
</feature>
<evidence type="ECO:0000313" key="3">
    <source>
        <dbReference type="Proteomes" id="UP001597183"/>
    </source>
</evidence>